<reference evidence="2" key="1">
    <citation type="submission" date="2016-04" db="EMBL/GenBank/DDBJ databases">
        <authorList>
            <person name="Evans L.H."/>
            <person name="Alamgir A."/>
            <person name="Owens N."/>
            <person name="Weber N.D."/>
            <person name="Virtaneva K."/>
            <person name="Barbian K."/>
            <person name="Babar A."/>
            <person name="Rosenke K."/>
        </authorList>
    </citation>
    <scope>NUCLEOTIDE SEQUENCE</scope>
    <source>
        <strain evidence="2">86</strain>
    </source>
</reference>
<dbReference type="Pfam" id="PF02515">
    <property type="entry name" value="CoA_transf_3"/>
    <property type="match status" value="1"/>
</dbReference>
<organism evidence="2">
    <name type="scientific">uncultured delta proteobacterium</name>
    <dbReference type="NCBI Taxonomy" id="34034"/>
    <lineage>
        <taxon>Bacteria</taxon>
        <taxon>Deltaproteobacteria</taxon>
        <taxon>environmental samples</taxon>
    </lineage>
</organism>
<dbReference type="InterPro" id="IPR044855">
    <property type="entry name" value="CoA-Trfase_III_dom3_sf"/>
</dbReference>
<proteinExistence type="predicted"/>
<name>A0A212JCB6_9DELT</name>
<protein>
    <submittedName>
        <fullName evidence="2">CoA-transferase family III</fullName>
    </submittedName>
</protein>
<evidence type="ECO:0000313" key="2">
    <source>
        <dbReference type="EMBL" id="SBV97049.1"/>
    </source>
</evidence>
<dbReference type="InterPro" id="IPR023606">
    <property type="entry name" value="CoA-Trfase_III_dom_1_sf"/>
</dbReference>
<gene>
    <name evidence="2" type="ORF">KL86DPRO_11149</name>
</gene>
<keyword evidence="1 2" id="KW-0808">Transferase</keyword>
<dbReference type="PANTHER" id="PTHR48207">
    <property type="entry name" value="SUCCINATE--HYDROXYMETHYLGLUTARATE COA-TRANSFERASE"/>
    <property type="match status" value="1"/>
</dbReference>
<evidence type="ECO:0000256" key="1">
    <source>
        <dbReference type="ARBA" id="ARBA00022679"/>
    </source>
</evidence>
<dbReference type="PANTHER" id="PTHR48207:SF3">
    <property type="entry name" value="SUCCINATE--HYDROXYMETHYLGLUTARATE COA-TRANSFERASE"/>
    <property type="match status" value="1"/>
</dbReference>
<accession>A0A212JCB6</accession>
<dbReference type="InterPro" id="IPR050483">
    <property type="entry name" value="CoA-transferase_III_domain"/>
</dbReference>
<dbReference type="SUPFAM" id="SSF89796">
    <property type="entry name" value="CoA-transferase family III (CaiB/BaiF)"/>
    <property type="match status" value="1"/>
</dbReference>
<dbReference type="GO" id="GO:0008410">
    <property type="term" value="F:CoA-transferase activity"/>
    <property type="evidence" value="ECO:0007669"/>
    <property type="project" value="TreeGrafter"/>
</dbReference>
<dbReference type="Gene3D" id="3.30.1540.10">
    <property type="entry name" value="formyl-coa transferase, domain 3"/>
    <property type="match status" value="1"/>
</dbReference>
<dbReference type="InterPro" id="IPR003673">
    <property type="entry name" value="CoA-Trfase_fam_III"/>
</dbReference>
<sequence length="396" mass="43114">MSLLQGLRILDTSTVIAAPFCTSLLADFGADVIKVEMPGSGDPSRAMGPFADGQSLVWPGLGRNKRSVTLDLRKPEGKEIFLQLVAKSDVLIENFRVGTLDKWGLDAATLRAANPKLIIARLTGFGQTGPNAPKAGFGTPLTAFSGMTYISGHKDRPPVSPSFSLLDYIAGLYLWSSVMMALYNRDVLGGQPEDVDVSLYESLFRMFDFIVGDYHKNNVIRERNPGLAGGISPAGTLETKDGQWIVVVTSTQRTWEYLAKAMGREDLVENPLYRTNKDRVANDASLMAMVAAWIKSKNADELLPILDAAGVPCSKLYSIKDIFEDPHYAAREDVLEVPHPTMGTIKMPGIFPKFTRNPGEVKWAGPALGEHNKDVYEDLLGLDGARLAALKEAGVL</sequence>
<dbReference type="Gene3D" id="3.40.50.10540">
    <property type="entry name" value="Crotonobetainyl-coa:carnitine coa-transferase, domain 1"/>
    <property type="match status" value="1"/>
</dbReference>
<dbReference type="EMBL" id="FLUQ01000001">
    <property type="protein sequence ID" value="SBV97049.1"/>
    <property type="molecule type" value="Genomic_DNA"/>
</dbReference>
<dbReference type="AlphaFoldDB" id="A0A212JCB6"/>